<reference evidence="1 2" key="1">
    <citation type="journal article" date="2004" name="Nat. Biotechnol.">
        <title>The genome sequence of the capnophilic rumen bacterium Mannheimia succiniciproducens.</title>
        <authorList>
            <person name="Hong S.H."/>
            <person name="Kim J.S."/>
            <person name="Lee S.Y."/>
            <person name="In Y.H."/>
            <person name="Choi S.S."/>
            <person name="Rih J.-K."/>
            <person name="Kim C.H."/>
            <person name="Jeong H."/>
            <person name="Hur C.G."/>
            <person name="Kim J.J."/>
        </authorList>
    </citation>
    <scope>NUCLEOTIDE SEQUENCE [LARGE SCALE GENOMIC DNA]</scope>
    <source>
        <strain evidence="2">KCTC 0769BP / MBEL55E</strain>
    </source>
</reference>
<proteinExistence type="predicted"/>
<dbReference type="Proteomes" id="UP000000607">
    <property type="component" value="Chromosome"/>
</dbReference>
<name>Q65R96_MANSM</name>
<dbReference type="HOGENOM" id="CLU_2058546_0_0_6"/>
<evidence type="ECO:0000313" key="2">
    <source>
        <dbReference type="Proteomes" id="UP000000607"/>
    </source>
</evidence>
<organism evidence="1 2">
    <name type="scientific">Mannheimia succiniciproducens (strain KCTC 0769BP / MBEL55E)</name>
    <dbReference type="NCBI Taxonomy" id="221988"/>
    <lineage>
        <taxon>Bacteria</taxon>
        <taxon>Pseudomonadati</taxon>
        <taxon>Pseudomonadota</taxon>
        <taxon>Gammaproteobacteria</taxon>
        <taxon>Pasteurellales</taxon>
        <taxon>Pasteurellaceae</taxon>
        <taxon>Basfia</taxon>
    </lineage>
</organism>
<sequence length="119" mass="12744">MSKSTCRAYFFIGGFAMDKMVIWLLALIIAAPVLVLAVSPTLNKMGNQVGNMGNNNSAAFSQQGNSVHGQDGSIYNRVGNTTYSNKGTVYYNTGEHTYASDGSYCTKIGAVTQCNKPTK</sequence>
<protein>
    <submittedName>
        <fullName evidence="1">Uncharacterized protein</fullName>
    </submittedName>
</protein>
<dbReference type="KEGG" id="msu:MS1907"/>
<evidence type="ECO:0000313" key="1">
    <source>
        <dbReference type="EMBL" id="AAU38514.1"/>
    </source>
</evidence>
<accession>Q65R96</accession>
<dbReference type="eggNOG" id="ENOG5030UBG">
    <property type="taxonomic scope" value="Bacteria"/>
</dbReference>
<gene>
    <name evidence="1" type="ordered locus">MS1907</name>
</gene>
<dbReference type="EMBL" id="AE016827">
    <property type="protein sequence ID" value="AAU38514.1"/>
    <property type="molecule type" value="Genomic_DNA"/>
</dbReference>
<dbReference type="AlphaFoldDB" id="Q65R96"/>
<keyword evidence="2" id="KW-1185">Reference proteome</keyword>